<reference evidence="3 4" key="1">
    <citation type="submission" date="2016-05" db="EMBL/GenBank/DDBJ databases">
        <authorList>
            <person name="Naeem Raeece"/>
        </authorList>
    </citation>
    <scope>NUCLEOTIDE SEQUENCE [LARGE SCALE GENOMIC DNA]</scope>
</reference>
<protein>
    <submittedName>
        <fullName evidence="1">Uncharacterized protein</fullName>
    </submittedName>
</protein>
<dbReference type="GO" id="GO:0003746">
    <property type="term" value="F:translation elongation factor activity"/>
    <property type="evidence" value="ECO:0007669"/>
    <property type="project" value="InterPro"/>
</dbReference>
<dbReference type="PANTHER" id="PTHR11741:SF0">
    <property type="entry name" value="ELONGATION FACTOR TS, MITOCHONDRIAL"/>
    <property type="match status" value="1"/>
</dbReference>
<name>A0A1A8ZHB7_PLAOA</name>
<evidence type="ECO:0000313" key="1">
    <source>
        <dbReference type="EMBL" id="SBT43429.1"/>
    </source>
</evidence>
<accession>A0A1A8ZHB7</accession>
<proteinExistence type="predicted"/>
<evidence type="ECO:0000313" key="2">
    <source>
        <dbReference type="EMBL" id="SBT43896.1"/>
    </source>
</evidence>
<dbReference type="AlphaFoldDB" id="A0A1A8ZHB7"/>
<reference evidence="1" key="2">
    <citation type="submission" date="2016-05" db="EMBL/GenBank/DDBJ databases">
        <authorList>
            <person name="Lavstsen T."/>
            <person name="Jespersen J.S."/>
        </authorList>
    </citation>
    <scope>NUCLEOTIDE SEQUENCE [LARGE SCALE GENOMIC DNA]</scope>
</reference>
<dbReference type="GO" id="GO:0070125">
    <property type="term" value="P:mitochondrial translational elongation"/>
    <property type="evidence" value="ECO:0007669"/>
    <property type="project" value="TreeGrafter"/>
</dbReference>
<dbReference type="GO" id="GO:0005739">
    <property type="term" value="C:mitochondrion"/>
    <property type="evidence" value="ECO:0007669"/>
    <property type="project" value="GOC"/>
</dbReference>
<organism evidence="1 4">
    <name type="scientific">Plasmodium ovale wallikeri</name>
    <dbReference type="NCBI Taxonomy" id="864142"/>
    <lineage>
        <taxon>Eukaryota</taxon>
        <taxon>Sar</taxon>
        <taxon>Alveolata</taxon>
        <taxon>Apicomplexa</taxon>
        <taxon>Aconoidasida</taxon>
        <taxon>Haemosporida</taxon>
        <taxon>Plasmodiidae</taxon>
        <taxon>Plasmodium</taxon>
        <taxon>Plasmodium (Plasmodium)</taxon>
    </lineage>
</organism>
<dbReference type="Proteomes" id="UP000078550">
    <property type="component" value="Unassembled WGS sequence"/>
</dbReference>
<dbReference type="Proteomes" id="UP000078555">
    <property type="component" value="Unassembled WGS sequence"/>
</dbReference>
<dbReference type="PANTHER" id="PTHR11741">
    <property type="entry name" value="ELONGATION FACTOR TS"/>
    <property type="match status" value="1"/>
</dbReference>
<sequence>MLHTFERKTCRNFLTKICGFSTAQPPLSNEKLRKIKEFRKITNLSIGVCKSILNKNDYNIEKSVNYIFINFKENYEKKEKKLVEGYYCLISRDGFIGITELNSYNDLISENINFKELLINLCNSLRDDNIRVNTSYSNLEKKHISQYIHLFYKNSKINIDKSLENVEDTNTFKQIYFNRTIKQLIDYTSYILNDYIFLRKYLSLNLDNLCFDRTNVYMVKKGYYHKEVKIDDFILCKGFSFAFVSVQFKDNITQQTKLIVEKLASLVCINVLIYQPKRCSNSLHLDIRNCFQHSFFNYSINNLKLEKKEKTSKDITDKTHEMMGNKENSQHTQKVNTEQGDDDDFMLKKVQSFYILGDYFEKLNHTKLKGISKDDLTFEGKDYLYHGDDYLYHGDDYLYHGDDYLYHGEDYLYHTMESLHMRVRVLSVFTDKEIV</sequence>
<evidence type="ECO:0000313" key="3">
    <source>
        <dbReference type="Proteomes" id="UP000078550"/>
    </source>
</evidence>
<gene>
    <name evidence="1" type="ORF">POVWA1_047880</name>
    <name evidence="2" type="ORF">POVWA2_046820</name>
</gene>
<dbReference type="EMBL" id="FLRD01000129">
    <property type="protein sequence ID" value="SBT43429.1"/>
    <property type="molecule type" value="Genomic_DNA"/>
</dbReference>
<evidence type="ECO:0000313" key="4">
    <source>
        <dbReference type="Proteomes" id="UP000078555"/>
    </source>
</evidence>
<dbReference type="InterPro" id="IPR001816">
    <property type="entry name" value="Transl_elong_EFTs/EF1B"/>
</dbReference>
<dbReference type="EMBL" id="FLRE01000171">
    <property type="protein sequence ID" value="SBT43896.1"/>
    <property type="molecule type" value="Genomic_DNA"/>
</dbReference>
<keyword evidence="4" id="KW-1185">Reference proteome</keyword>